<organism evidence="2 3">
    <name type="scientific">Favolaschia claudopus</name>
    <dbReference type="NCBI Taxonomy" id="2862362"/>
    <lineage>
        <taxon>Eukaryota</taxon>
        <taxon>Fungi</taxon>
        <taxon>Dikarya</taxon>
        <taxon>Basidiomycota</taxon>
        <taxon>Agaricomycotina</taxon>
        <taxon>Agaricomycetes</taxon>
        <taxon>Agaricomycetidae</taxon>
        <taxon>Agaricales</taxon>
        <taxon>Marasmiineae</taxon>
        <taxon>Mycenaceae</taxon>
        <taxon>Favolaschia</taxon>
    </lineage>
</organism>
<feature type="region of interest" description="Disordered" evidence="1">
    <location>
        <begin position="1"/>
        <end position="36"/>
    </location>
</feature>
<proteinExistence type="predicted"/>
<dbReference type="AlphaFoldDB" id="A0AAW0ADW7"/>
<evidence type="ECO:0000256" key="1">
    <source>
        <dbReference type="SAM" id="MobiDB-lite"/>
    </source>
</evidence>
<dbReference type="EMBL" id="JAWWNJ010000072">
    <property type="protein sequence ID" value="KAK7007092.1"/>
    <property type="molecule type" value="Genomic_DNA"/>
</dbReference>
<evidence type="ECO:0000313" key="2">
    <source>
        <dbReference type="EMBL" id="KAK7007092.1"/>
    </source>
</evidence>
<evidence type="ECO:0000313" key="3">
    <source>
        <dbReference type="Proteomes" id="UP001362999"/>
    </source>
</evidence>
<dbReference type="Proteomes" id="UP001362999">
    <property type="component" value="Unassembled WGS sequence"/>
</dbReference>
<gene>
    <name evidence="2" type="ORF">R3P38DRAFT_3212734</name>
</gene>
<reference evidence="2 3" key="1">
    <citation type="journal article" date="2024" name="J Genomics">
        <title>Draft genome sequencing and assembly of Favolaschia claudopus CIRM-BRFM 2984 isolated from oak limbs.</title>
        <authorList>
            <person name="Navarro D."/>
            <person name="Drula E."/>
            <person name="Chaduli D."/>
            <person name="Cazenave R."/>
            <person name="Ahrendt S."/>
            <person name="Wang J."/>
            <person name="Lipzen A."/>
            <person name="Daum C."/>
            <person name="Barry K."/>
            <person name="Grigoriev I.V."/>
            <person name="Favel A."/>
            <person name="Rosso M.N."/>
            <person name="Martin F."/>
        </authorList>
    </citation>
    <scope>NUCLEOTIDE SEQUENCE [LARGE SCALE GENOMIC DNA]</scope>
    <source>
        <strain evidence="2 3">CIRM-BRFM 2984</strain>
    </source>
</reference>
<keyword evidence="3" id="KW-1185">Reference proteome</keyword>
<name>A0AAW0ADW7_9AGAR</name>
<sequence>MLDGRGLHGPCRELTVESTAVPVTGTGGSPDSEHMDIPEPGPSSVFKSSEALKDSCLKSLTFSEWSGMSESQRMAIWATGCDIYIHDLHTGAPVRNLNQLRGALTRWNCMDIPVEVQEQGLRTFPENNSEAEINYTASIRTTTLDDHARA</sequence>
<protein>
    <submittedName>
        <fullName evidence="2">Uncharacterized protein</fullName>
    </submittedName>
</protein>
<comment type="caution">
    <text evidence="2">The sequence shown here is derived from an EMBL/GenBank/DDBJ whole genome shotgun (WGS) entry which is preliminary data.</text>
</comment>
<accession>A0AAW0ADW7</accession>